<gene>
    <name evidence="1" type="ORF">A2682_00795</name>
</gene>
<evidence type="ECO:0000313" key="1">
    <source>
        <dbReference type="EMBL" id="OHA49192.1"/>
    </source>
</evidence>
<name>A0A1G2PNK9_TERXR</name>
<protein>
    <submittedName>
        <fullName evidence="1">Uncharacterized protein</fullName>
    </submittedName>
</protein>
<dbReference type="AlphaFoldDB" id="A0A1G2PNK9"/>
<reference evidence="1" key="1">
    <citation type="journal article" date="2016" name="Nat. Commun.">
        <title>Thousands of microbial genomes shed light on interconnected biogeochemical processes in an aquifer system.</title>
        <authorList>
            <person name="Anantharaman K."/>
            <person name="Brown C.T."/>
            <person name="Hug L.A."/>
            <person name="Sharon I."/>
            <person name="Castelle C.J."/>
            <person name="Probst A.J."/>
            <person name="Thomas B.C."/>
            <person name="Singh A."/>
            <person name="Wilkins M.J."/>
            <person name="Karaoz U."/>
            <person name="Brodie E.L."/>
            <person name="Williams K.H."/>
            <person name="Hubbard S.S."/>
            <person name="Banfield J.F."/>
        </authorList>
    </citation>
    <scope>NUCLEOTIDE SEQUENCE [LARGE SCALE GENOMIC DNA]</scope>
</reference>
<dbReference type="Proteomes" id="UP000178690">
    <property type="component" value="Unassembled WGS sequence"/>
</dbReference>
<accession>A0A1G2PNK9</accession>
<dbReference type="EMBL" id="MHST01000012">
    <property type="protein sequence ID" value="OHA49192.1"/>
    <property type="molecule type" value="Genomic_DNA"/>
</dbReference>
<sequence>MQSPELFERTFSDLMARCERGEVTCDPRVLGFFQQLPEVMRLTRGEGGSHGTSQTMRMASWERDATEMISLARRDSEWLNRFWSSFMTAFERNGAKVTGEKLRNGILGALGTKHLLELLRYDARVAPADLDVHYGIDLLAKPQEGEGRRPALAVQAKAFNREERGVPDHTLTIELVRDGEGSGRDPEAVRLQQQLARLKSERPEALGDNAVGLLVRLPRLWQDGGVGRPRPFLNEQTGQIDKAFFPVIQERLQQNAKDLFPPRERSVA</sequence>
<comment type="caution">
    <text evidence="1">The sequence shown here is derived from an EMBL/GenBank/DDBJ whole genome shotgun (WGS) entry which is preliminary data.</text>
</comment>
<proteinExistence type="predicted"/>
<dbReference type="STRING" id="1802363.A2682_00795"/>
<organism evidence="1">
    <name type="scientific">Terrybacteria sp. (strain RIFCSPHIGHO2_01_FULL_58_15)</name>
    <dbReference type="NCBI Taxonomy" id="1802363"/>
    <lineage>
        <taxon>Bacteria</taxon>
        <taxon>Candidatus Terryibacteriota</taxon>
    </lineage>
</organism>